<evidence type="ECO:0000256" key="1">
    <source>
        <dbReference type="SAM" id="MobiDB-lite"/>
    </source>
</evidence>
<dbReference type="Proteomes" id="UP000289465">
    <property type="component" value="Unassembled WGS sequence"/>
</dbReference>
<evidence type="ECO:0000313" key="3">
    <source>
        <dbReference type="Proteomes" id="UP000289465"/>
    </source>
</evidence>
<accession>A0A446CWT0</accession>
<feature type="region of interest" description="Disordered" evidence="1">
    <location>
        <begin position="41"/>
        <end position="64"/>
    </location>
</feature>
<dbReference type="AlphaFoldDB" id="A0A446CWT0"/>
<dbReference type="RefSeq" id="WP_165360300.1">
    <property type="nucleotide sequence ID" value="NZ_UFQC01000036.1"/>
</dbReference>
<proteinExistence type="predicted"/>
<sequence>MPQESQTHFRNWCVEKAGYETYETLNREPSGFDDKAQVRLRAAESRPCNSGQLPLAPRRHPETG</sequence>
<reference evidence="2 3" key="1">
    <citation type="submission" date="2018-07" db="EMBL/GenBank/DDBJ databases">
        <authorList>
            <person name="Peeters C."/>
        </authorList>
    </citation>
    <scope>NUCLEOTIDE SEQUENCE [LARGE SCALE GENOMIC DNA]</scope>
    <source>
        <strain evidence="2 3">LMG 30378</strain>
    </source>
</reference>
<protein>
    <submittedName>
        <fullName evidence="2">Uncharacterized protein</fullName>
    </submittedName>
</protein>
<dbReference type="EMBL" id="UFQC01000036">
    <property type="protein sequence ID" value="SSW72313.1"/>
    <property type="molecule type" value="Genomic_DNA"/>
</dbReference>
<name>A0A446CWT0_9BURK</name>
<organism evidence="2 3">
    <name type="scientific">Achromobacter veterisilvae</name>
    <dbReference type="NCBI Taxonomy" id="2069367"/>
    <lineage>
        <taxon>Bacteria</taxon>
        <taxon>Pseudomonadati</taxon>
        <taxon>Pseudomonadota</taxon>
        <taxon>Betaproteobacteria</taxon>
        <taxon>Burkholderiales</taxon>
        <taxon>Alcaligenaceae</taxon>
        <taxon>Achromobacter</taxon>
    </lineage>
</organism>
<gene>
    <name evidence="2" type="ORF">AVE30378_05049</name>
</gene>
<evidence type="ECO:0000313" key="2">
    <source>
        <dbReference type="EMBL" id="SSW72313.1"/>
    </source>
</evidence>